<dbReference type="Proteomes" id="UP000294413">
    <property type="component" value="Chromosome 1"/>
</dbReference>
<dbReference type="AlphaFoldDB" id="A0A451DEN7"/>
<evidence type="ECO:0000256" key="3">
    <source>
        <dbReference type="ARBA" id="ARBA00023136"/>
    </source>
</evidence>
<proteinExistence type="predicted"/>
<evidence type="ECO:0000256" key="4">
    <source>
        <dbReference type="ARBA" id="ARBA00023186"/>
    </source>
</evidence>
<gene>
    <name evidence="6" type="primary">ppiD</name>
    <name evidence="6" type="ORF">BUCISPPA3004_309</name>
</gene>
<protein>
    <submittedName>
        <fullName evidence="6">Peptidyl-prolyl cis-trans isomerase D</fullName>
        <ecNumber evidence="6">5.2.1.8</ecNumber>
    </submittedName>
</protein>
<accession>A0A451DEN7</accession>
<dbReference type="GO" id="GO:0003755">
    <property type="term" value="F:peptidyl-prolyl cis-trans isomerase activity"/>
    <property type="evidence" value="ECO:0007669"/>
    <property type="project" value="UniProtKB-EC"/>
</dbReference>
<feature type="transmembrane region" description="Helical" evidence="5">
    <location>
        <begin position="14"/>
        <end position="37"/>
    </location>
</feature>
<organism evidence="6 7">
    <name type="scientific">Buchnera aphidicola</name>
    <name type="common">Cinara splendens</name>
    <dbReference type="NCBI Taxonomy" id="2518979"/>
    <lineage>
        <taxon>Bacteria</taxon>
        <taxon>Pseudomonadati</taxon>
        <taxon>Pseudomonadota</taxon>
        <taxon>Gammaproteobacteria</taxon>
        <taxon>Enterobacterales</taxon>
        <taxon>Erwiniaceae</taxon>
        <taxon>Buchnera</taxon>
    </lineage>
</organism>
<reference evidence="6 7" key="1">
    <citation type="submission" date="2019-02" db="EMBL/GenBank/DDBJ databases">
        <authorList>
            <person name="Manzano-Marin A."/>
            <person name="Manzano-Marin A."/>
        </authorList>
    </citation>
    <scope>NUCLEOTIDE SEQUENCE [LARGE SCALE GENOMIC DNA]</scope>
    <source>
        <strain evidence="6 7">BuCisplendens</strain>
    </source>
</reference>
<dbReference type="GO" id="GO:0005886">
    <property type="term" value="C:plasma membrane"/>
    <property type="evidence" value="ECO:0007669"/>
    <property type="project" value="UniProtKB-SubCell"/>
</dbReference>
<evidence type="ECO:0000256" key="2">
    <source>
        <dbReference type="ARBA" id="ARBA00022475"/>
    </source>
</evidence>
<dbReference type="EC" id="5.2.1.8" evidence="6"/>
<keyword evidence="2" id="KW-1003">Cell membrane</keyword>
<keyword evidence="4" id="KW-0143">Chaperone</keyword>
<sequence>MTNSALKNFYKKNILIIITTVIILSIILSNISNFFIYNNPLPLITINQEKIYPPILQLNYKIMEKNEQKKIKNMLSTTIQKKEFAQYIFQKIITKTINESLFKQYVDKIQLKMLNKYAKKIILSSKYFQVNNSFSYEKYLKFINFIMYSHKKYLHALQKKIAVKYLIKILLTSTIVLKNDIQKKFKKIIDKKNINIINFKISTKNIVNKNNTSKILKHLYLNKDTLQKSQLYIIKTINLTKKSLKNQNIKHDIKLYSHTIKKIIKNKKYNYHCIQTNNFNKAYIFKKKINNKIPFKQVNNSLFHNNKNDITDVNLGWIKKKNIPFLIKKCQLKKTGDCSKIIFYKNNFFIFTLHAVKETKIKNTNKFNQYIMKKIQYNNLFFKNMILNNKINDLLKKKEIQLEKILPKKYMKIHTKKFLNYYDLTKYAYTNVLNQPLKNFINFKKKTNLYTPTKIYKNAKNNIRLLQIKSYNNNIKTKKKQFCKEFIVNNTNKINYLNIKKFLLTNHNKKIFFIKKHPIYSNSTQTISYKKNIEIINIIKKIPNLKKNKSVYFLLKKSNNKYMLIILKQQFFKKFNTVEKKNIIKKIKKYIKIKVITTILQNLYKKSKITYNSNIK</sequence>
<comment type="subcellular location">
    <subcellularLocation>
        <location evidence="1">Cell membrane</location>
    </subcellularLocation>
</comment>
<dbReference type="InterPro" id="IPR052029">
    <property type="entry name" value="PpiD_chaperone"/>
</dbReference>
<evidence type="ECO:0000256" key="5">
    <source>
        <dbReference type="SAM" id="Phobius"/>
    </source>
</evidence>
<dbReference type="RefSeq" id="WP_154048981.1">
    <property type="nucleotide sequence ID" value="NZ_LR217722.1"/>
</dbReference>
<evidence type="ECO:0000256" key="1">
    <source>
        <dbReference type="ARBA" id="ARBA00004236"/>
    </source>
</evidence>
<evidence type="ECO:0000313" key="7">
    <source>
        <dbReference type="Proteomes" id="UP000294413"/>
    </source>
</evidence>
<evidence type="ECO:0000313" key="6">
    <source>
        <dbReference type="EMBL" id="VFP85056.1"/>
    </source>
</evidence>
<keyword evidence="6" id="KW-0413">Isomerase</keyword>
<dbReference type="Pfam" id="PF13624">
    <property type="entry name" value="SurA_N_3"/>
    <property type="match status" value="1"/>
</dbReference>
<dbReference type="OrthoDB" id="6553282at2"/>
<keyword evidence="3 5" id="KW-0472">Membrane</keyword>
<keyword evidence="5" id="KW-1133">Transmembrane helix</keyword>
<dbReference type="EMBL" id="LR217722">
    <property type="protein sequence ID" value="VFP85056.1"/>
    <property type="molecule type" value="Genomic_DNA"/>
</dbReference>
<name>A0A451DEN7_9GAMM</name>
<dbReference type="PANTHER" id="PTHR47529">
    <property type="entry name" value="PEPTIDYL-PROLYL CIS-TRANS ISOMERASE D"/>
    <property type="match status" value="1"/>
</dbReference>
<dbReference type="PANTHER" id="PTHR47529:SF1">
    <property type="entry name" value="PERIPLASMIC CHAPERONE PPID"/>
    <property type="match status" value="1"/>
</dbReference>
<keyword evidence="5" id="KW-0812">Transmembrane</keyword>